<dbReference type="InterPro" id="IPR026004">
    <property type="entry name" value="Septum_form"/>
</dbReference>
<proteinExistence type="predicted"/>
<dbReference type="Proteomes" id="UP000660611">
    <property type="component" value="Unassembled WGS sequence"/>
</dbReference>
<protein>
    <recommendedName>
        <fullName evidence="3">Septum formation-related domain-containing protein</fullName>
    </recommendedName>
</protein>
<feature type="domain" description="Septum formation-related" evidence="3">
    <location>
        <begin position="68"/>
        <end position="175"/>
    </location>
</feature>
<evidence type="ECO:0000256" key="2">
    <source>
        <dbReference type="SAM" id="SignalP"/>
    </source>
</evidence>
<feature type="chain" id="PRO_5039307926" description="Septum formation-related domain-containing protein" evidence="2">
    <location>
        <begin position="23"/>
        <end position="236"/>
    </location>
</feature>
<evidence type="ECO:0000259" key="3">
    <source>
        <dbReference type="Pfam" id="PF13845"/>
    </source>
</evidence>
<comment type="caution">
    <text evidence="4">The sequence shown here is derived from an EMBL/GenBank/DDBJ whole genome shotgun (WGS) entry which is preliminary data.</text>
</comment>
<gene>
    <name evidence="4" type="ORF">Dsi01nite_027240</name>
</gene>
<dbReference type="Pfam" id="PF13845">
    <property type="entry name" value="Septum_form"/>
    <property type="match status" value="1"/>
</dbReference>
<dbReference type="AlphaFoldDB" id="A0A919UBJ0"/>
<feature type="region of interest" description="Disordered" evidence="1">
    <location>
        <begin position="212"/>
        <end position="236"/>
    </location>
</feature>
<keyword evidence="2" id="KW-0732">Signal</keyword>
<evidence type="ECO:0000256" key="1">
    <source>
        <dbReference type="SAM" id="MobiDB-lite"/>
    </source>
</evidence>
<accession>A0A919UBJ0</accession>
<reference evidence="4" key="1">
    <citation type="submission" date="2021-01" db="EMBL/GenBank/DDBJ databases">
        <title>Whole genome shotgun sequence of Dactylosporangium siamense NBRC 106093.</title>
        <authorList>
            <person name="Komaki H."/>
            <person name="Tamura T."/>
        </authorList>
    </citation>
    <scope>NUCLEOTIDE SEQUENCE</scope>
    <source>
        <strain evidence="4">NBRC 106093</strain>
    </source>
</reference>
<organism evidence="4 5">
    <name type="scientific">Dactylosporangium siamense</name>
    <dbReference type="NCBI Taxonomy" id="685454"/>
    <lineage>
        <taxon>Bacteria</taxon>
        <taxon>Bacillati</taxon>
        <taxon>Actinomycetota</taxon>
        <taxon>Actinomycetes</taxon>
        <taxon>Micromonosporales</taxon>
        <taxon>Micromonosporaceae</taxon>
        <taxon>Dactylosporangium</taxon>
    </lineage>
</organism>
<feature type="signal peptide" evidence="2">
    <location>
        <begin position="1"/>
        <end position="22"/>
    </location>
</feature>
<keyword evidence="5" id="KW-1185">Reference proteome</keyword>
<sequence>MYIAVLLCIGGALLWHSVSSGADGSGLGCYATPPAMFPGLPDSGQLRRSDCGGPHDWEVISLLRSDDAEERCQRQADAFLGGPWQQSRVVYGLLEVTDQVRGGLFCALAETSGTDAAPIGGTGSLKDGLRGDRRLAITCLVKDDENFRYGDCGEQHAAEVVGALADGADVEAGCPAVAAGYLSLTEAELRDRGDLEVRWFEDGSQLCLVSEPDDPAGRHDTLRGTVKGLGRAPLPR</sequence>
<evidence type="ECO:0000313" key="5">
    <source>
        <dbReference type="Proteomes" id="UP000660611"/>
    </source>
</evidence>
<name>A0A919UBJ0_9ACTN</name>
<evidence type="ECO:0000313" key="4">
    <source>
        <dbReference type="EMBL" id="GIG44683.1"/>
    </source>
</evidence>
<dbReference type="EMBL" id="BONQ01000042">
    <property type="protein sequence ID" value="GIG44683.1"/>
    <property type="molecule type" value="Genomic_DNA"/>
</dbReference>